<feature type="region of interest" description="Disordered" evidence="1">
    <location>
        <begin position="79"/>
        <end position="240"/>
    </location>
</feature>
<gene>
    <name evidence="2" type="ORF">AVDCRST_MAG19-1935</name>
</gene>
<feature type="compositionally biased region" description="Basic residues" evidence="1">
    <location>
        <begin position="286"/>
        <end position="309"/>
    </location>
</feature>
<feature type="region of interest" description="Disordered" evidence="1">
    <location>
        <begin position="1"/>
        <end position="21"/>
    </location>
</feature>
<keyword evidence="2" id="KW-0456">Lyase</keyword>
<dbReference type="EC" id="4.6.1.1" evidence="2"/>
<feature type="compositionally biased region" description="Low complexity" evidence="1">
    <location>
        <begin position="122"/>
        <end position="140"/>
    </location>
</feature>
<dbReference type="EMBL" id="CADCWL010000086">
    <property type="protein sequence ID" value="CAA9562840.1"/>
    <property type="molecule type" value="Genomic_DNA"/>
</dbReference>
<feature type="compositionally biased region" description="Basic and acidic residues" evidence="1">
    <location>
        <begin position="90"/>
        <end position="111"/>
    </location>
</feature>
<dbReference type="GO" id="GO:0004016">
    <property type="term" value="F:adenylate cyclase activity"/>
    <property type="evidence" value="ECO:0007669"/>
    <property type="project" value="UniProtKB-EC"/>
</dbReference>
<feature type="compositionally biased region" description="Basic residues" evidence="1">
    <location>
        <begin position="214"/>
        <end position="240"/>
    </location>
</feature>
<sequence length="416" mass="44552">AGTGAAPAAAVAAAGGGGSGAPRDLVRALLRPGLRGCRRPAGARAGGRHLGAGFPPLRAALRAGLVGLGALHLLRRPVRQRRRRLPPARHGRDAGDRGDGGGHSGSDDRRAWGGGRRRVRPRLPGGARGLRPALPAGQPLRPDRPPSGPDPRDQLRRGGGALATRAAAPHAGALRPLVPGAGDRDPRHAARRLAHPGAGAAQPPPPPGAVRPLHDHRPRRVGGGRRRGAGRRRLGASLGRRRGRRVRPCLLRLVAQLRLCRRLGAAPPLPDPAGLRLRPLPDRRRPDRRRRRLPAGDRARHRRPPHGRRPLGAVRRPCPLPGRDRGHQPGRVRRPPAAAPALRPDRDDHRDRPQPGGLWRTATAGSPRRCPGPRLRRHGGSQDRPRPPVLGRRAGLRPCRAATHRRDLHRRVGGGM</sequence>
<feature type="compositionally biased region" description="Basic residues" evidence="1">
    <location>
        <begin position="402"/>
        <end position="416"/>
    </location>
</feature>
<feature type="non-terminal residue" evidence="2">
    <location>
        <position position="416"/>
    </location>
</feature>
<accession>A0A6J4UZW9</accession>
<dbReference type="AlphaFoldDB" id="A0A6J4UZW9"/>
<proteinExistence type="predicted"/>
<feature type="compositionally biased region" description="Low complexity" evidence="1">
    <location>
        <begin position="162"/>
        <end position="177"/>
    </location>
</feature>
<feature type="non-terminal residue" evidence="2">
    <location>
        <position position="1"/>
    </location>
</feature>
<feature type="compositionally biased region" description="Basic and acidic residues" evidence="1">
    <location>
        <begin position="343"/>
        <end position="353"/>
    </location>
</feature>
<reference evidence="2" key="1">
    <citation type="submission" date="2020-02" db="EMBL/GenBank/DDBJ databases">
        <authorList>
            <person name="Meier V. D."/>
        </authorList>
    </citation>
    <scope>NUCLEOTIDE SEQUENCE</scope>
    <source>
        <strain evidence="2">AVDCRST_MAG19</strain>
    </source>
</reference>
<protein>
    <submittedName>
        <fullName evidence="2">Adenylate cyclase</fullName>
        <ecNumber evidence="2">4.6.1.1</ecNumber>
    </submittedName>
</protein>
<feature type="compositionally biased region" description="Low complexity" evidence="1">
    <location>
        <begin position="264"/>
        <end position="278"/>
    </location>
</feature>
<feature type="compositionally biased region" description="Basic residues" evidence="1">
    <location>
        <begin position="79"/>
        <end position="89"/>
    </location>
</feature>
<organism evidence="2">
    <name type="scientific">uncultured Thermomicrobiales bacterium</name>
    <dbReference type="NCBI Taxonomy" id="1645740"/>
    <lineage>
        <taxon>Bacteria</taxon>
        <taxon>Pseudomonadati</taxon>
        <taxon>Thermomicrobiota</taxon>
        <taxon>Thermomicrobia</taxon>
        <taxon>Thermomicrobiales</taxon>
        <taxon>environmental samples</taxon>
    </lineage>
</organism>
<evidence type="ECO:0000256" key="1">
    <source>
        <dbReference type="SAM" id="MobiDB-lite"/>
    </source>
</evidence>
<feature type="region of interest" description="Disordered" evidence="1">
    <location>
        <begin position="264"/>
        <end position="416"/>
    </location>
</feature>
<evidence type="ECO:0000313" key="2">
    <source>
        <dbReference type="EMBL" id="CAA9562840.1"/>
    </source>
</evidence>
<name>A0A6J4UZW9_9BACT</name>
<feature type="compositionally biased region" description="Low complexity" evidence="1">
    <location>
        <begin position="1"/>
        <end position="13"/>
    </location>
</feature>